<evidence type="ECO:0000259" key="10">
    <source>
        <dbReference type="Pfam" id="PF00108"/>
    </source>
</evidence>
<keyword evidence="4 9" id="KW-0012">Acyltransferase</keyword>
<evidence type="ECO:0000256" key="8">
    <source>
        <dbReference type="PIRSR" id="PIRSR000429-1"/>
    </source>
</evidence>
<dbReference type="PANTHER" id="PTHR18919">
    <property type="entry name" value="ACETYL-COA C-ACYLTRANSFERASE"/>
    <property type="match status" value="1"/>
</dbReference>
<evidence type="ECO:0000256" key="6">
    <source>
        <dbReference type="ARBA" id="ARBA00044137"/>
    </source>
</evidence>
<dbReference type="InterPro" id="IPR020617">
    <property type="entry name" value="Thiolase_C"/>
</dbReference>
<dbReference type="InterPro" id="IPR016039">
    <property type="entry name" value="Thiolase-like"/>
</dbReference>
<dbReference type="PROSITE" id="PS00098">
    <property type="entry name" value="THIOLASE_1"/>
    <property type="match status" value="1"/>
</dbReference>
<dbReference type="PROSITE" id="PS00099">
    <property type="entry name" value="THIOLASE_3"/>
    <property type="match status" value="1"/>
</dbReference>
<dbReference type="InterPro" id="IPR002155">
    <property type="entry name" value="Thiolase"/>
</dbReference>
<dbReference type="SUPFAM" id="SSF53901">
    <property type="entry name" value="Thiolase-like"/>
    <property type="match status" value="2"/>
</dbReference>
<evidence type="ECO:0000256" key="3">
    <source>
        <dbReference type="ARBA" id="ARBA00022679"/>
    </source>
</evidence>
<dbReference type="Gene3D" id="3.40.47.10">
    <property type="match status" value="2"/>
</dbReference>
<dbReference type="CDD" id="cd00751">
    <property type="entry name" value="thiolase"/>
    <property type="match status" value="1"/>
</dbReference>
<dbReference type="KEGG" id="dbc:MFMK1_002693"/>
<dbReference type="EC" id="2.3.1.9" evidence="2"/>
<proteinExistence type="inferred from homology"/>
<gene>
    <name evidence="12" type="ORF">MFMK1_002693</name>
</gene>
<name>A0AAU0URK9_9FIRM</name>
<dbReference type="FunFam" id="3.40.47.10:FF:000010">
    <property type="entry name" value="Acetyl-CoA acetyltransferase (Thiolase)"/>
    <property type="match status" value="1"/>
</dbReference>
<dbReference type="InterPro" id="IPR020613">
    <property type="entry name" value="Thiolase_CS"/>
</dbReference>
<dbReference type="Proteomes" id="UP001329915">
    <property type="component" value="Chromosome"/>
</dbReference>
<evidence type="ECO:0000256" key="5">
    <source>
        <dbReference type="ARBA" id="ARBA00030755"/>
    </source>
</evidence>
<dbReference type="GO" id="GO:0003985">
    <property type="term" value="F:acetyl-CoA C-acetyltransferase activity"/>
    <property type="evidence" value="ECO:0007669"/>
    <property type="project" value="UniProtKB-EC"/>
</dbReference>
<evidence type="ECO:0000313" key="13">
    <source>
        <dbReference type="Proteomes" id="UP001329915"/>
    </source>
</evidence>
<evidence type="ECO:0000259" key="11">
    <source>
        <dbReference type="Pfam" id="PF02803"/>
    </source>
</evidence>
<dbReference type="PANTHER" id="PTHR18919:SF107">
    <property type="entry name" value="ACETYL-COA ACETYLTRANSFERASE, CYTOSOLIC"/>
    <property type="match status" value="1"/>
</dbReference>
<keyword evidence="3 9" id="KW-0808">Transferase</keyword>
<accession>A0AAU0URK9</accession>
<reference evidence="12 13" key="1">
    <citation type="submission" date="2023-04" db="EMBL/GenBank/DDBJ databases">
        <authorList>
            <person name="Hsu D."/>
        </authorList>
    </citation>
    <scope>NUCLEOTIDE SEQUENCE [LARGE SCALE GENOMIC DNA]</scope>
    <source>
        <strain evidence="12 13">MK1</strain>
    </source>
</reference>
<feature type="domain" description="Thiolase C-terminal" evidence="11">
    <location>
        <begin position="270"/>
        <end position="392"/>
    </location>
</feature>
<evidence type="ECO:0000256" key="9">
    <source>
        <dbReference type="RuleBase" id="RU003557"/>
    </source>
</evidence>
<feature type="domain" description="Thiolase N-terminal" evidence="10">
    <location>
        <begin position="4"/>
        <end position="263"/>
    </location>
</feature>
<dbReference type="InterPro" id="IPR020616">
    <property type="entry name" value="Thiolase_N"/>
</dbReference>
<protein>
    <recommendedName>
        <fullName evidence="6">Acetyl-CoA acetyltransferase</fullName>
        <ecNumber evidence="2">2.3.1.9</ecNumber>
    </recommendedName>
    <alternativeName>
        <fullName evidence="5">Acetoacetyl-CoA thiolase</fullName>
    </alternativeName>
</protein>
<feature type="active site" description="Acyl-thioester intermediate" evidence="8">
    <location>
        <position position="89"/>
    </location>
</feature>
<dbReference type="PROSITE" id="PS00737">
    <property type="entry name" value="THIOLASE_2"/>
    <property type="match status" value="1"/>
</dbReference>
<dbReference type="AlphaFoldDB" id="A0AAU0URK9"/>
<keyword evidence="13" id="KW-1185">Reference proteome</keyword>
<evidence type="ECO:0000256" key="7">
    <source>
        <dbReference type="ARBA" id="ARBA00051550"/>
    </source>
</evidence>
<feature type="active site" description="Proton acceptor" evidence="8">
    <location>
        <position position="379"/>
    </location>
</feature>
<comment type="catalytic activity">
    <reaction evidence="7">
        <text>2 acetyl-CoA = acetoacetyl-CoA + CoA</text>
        <dbReference type="Rhea" id="RHEA:21036"/>
        <dbReference type="ChEBI" id="CHEBI:57286"/>
        <dbReference type="ChEBI" id="CHEBI:57287"/>
        <dbReference type="ChEBI" id="CHEBI:57288"/>
        <dbReference type="EC" id="2.3.1.9"/>
    </reaction>
</comment>
<evidence type="ECO:0000313" key="12">
    <source>
        <dbReference type="EMBL" id="WRO22852.1"/>
    </source>
</evidence>
<dbReference type="PIRSF" id="PIRSF000429">
    <property type="entry name" value="Ac-CoA_Ac_transf"/>
    <property type="match status" value="1"/>
</dbReference>
<dbReference type="NCBIfam" id="TIGR01930">
    <property type="entry name" value="AcCoA-C-Actrans"/>
    <property type="match status" value="1"/>
</dbReference>
<comment type="similarity">
    <text evidence="1 9">Belongs to the thiolase-like superfamily. Thiolase family.</text>
</comment>
<dbReference type="EMBL" id="CP121694">
    <property type="protein sequence ID" value="WRO22852.1"/>
    <property type="molecule type" value="Genomic_DNA"/>
</dbReference>
<dbReference type="Pfam" id="PF00108">
    <property type="entry name" value="Thiolase_N"/>
    <property type="match status" value="1"/>
</dbReference>
<sequence>MKNVVIVSGVRTAIGSYGKSLKAVAPSDLAALVIKESISRAGIDGGELDQVIMGNVIQSIGDASNPARTAALKAGVPVEVPAYTLNRLCGSGLQAINSAYEAIVSGAADAVLAAGMESMSNAPYLLEQARWGYRMGDAKSRDGVIAALTDSNYLVHMGVTAENLAEKYDISREEQDEFALLSQQRAVAAIESGEFTEQIVPVEIPARKGETIRFDTDEHPRKEASLEGLAKLKTVFKKDGTVTAGNASGINDAAAAMILMTEERAKELGLKPLASIKGYATAGVDPLYMGFGPVPATQKVLARTGLTLKDIDLIELNEAFAAQYLACEKALKLDRDKVNIQGGAIAMGHPLGATGVILLIKLIYQMIEKESKYGLATACIGGGQGIATLIER</sequence>
<evidence type="ECO:0000256" key="2">
    <source>
        <dbReference type="ARBA" id="ARBA00012705"/>
    </source>
</evidence>
<evidence type="ECO:0000256" key="4">
    <source>
        <dbReference type="ARBA" id="ARBA00023315"/>
    </source>
</evidence>
<dbReference type="RefSeq" id="WP_366922248.1">
    <property type="nucleotide sequence ID" value="NZ_CP121694.1"/>
</dbReference>
<feature type="active site" description="Proton acceptor" evidence="8">
    <location>
        <position position="349"/>
    </location>
</feature>
<evidence type="ECO:0000256" key="1">
    <source>
        <dbReference type="ARBA" id="ARBA00010982"/>
    </source>
</evidence>
<dbReference type="InterPro" id="IPR020610">
    <property type="entry name" value="Thiolase_AS"/>
</dbReference>
<dbReference type="Pfam" id="PF02803">
    <property type="entry name" value="Thiolase_C"/>
    <property type="match status" value="1"/>
</dbReference>
<dbReference type="InterPro" id="IPR020615">
    <property type="entry name" value="Thiolase_acyl_enz_int_AS"/>
</dbReference>
<organism evidence="12 13">
    <name type="scientific">Metallumcola ferriviriculae</name>
    <dbReference type="NCBI Taxonomy" id="3039180"/>
    <lineage>
        <taxon>Bacteria</taxon>
        <taxon>Bacillati</taxon>
        <taxon>Bacillota</taxon>
        <taxon>Clostridia</taxon>
        <taxon>Neomoorellales</taxon>
        <taxon>Desulfitibacteraceae</taxon>
        <taxon>Metallumcola</taxon>
    </lineage>
</organism>